<organism evidence="2 3">
    <name type="scientific">Parathielavia hyrcaniae</name>
    <dbReference type="NCBI Taxonomy" id="113614"/>
    <lineage>
        <taxon>Eukaryota</taxon>
        <taxon>Fungi</taxon>
        <taxon>Dikarya</taxon>
        <taxon>Ascomycota</taxon>
        <taxon>Pezizomycotina</taxon>
        <taxon>Sordariomycetes</taxon>
        <taxon>Sordariomycetidae</taxon>
        <taxon>Sordariales</taxon>
        <taxon>Chaetomiaceae</taxon>
        <taxon>Parathielavia</taxon>
    </lineage>
</organism>
<dbReference type="EMBL" id="MU863643">
    <property type="protein sequence ID" value="KAK4100147.1"/>
    <property type="molecule type" value="Genomic_DNA"/>
</dbReference>
<dbReference type="InterPro" id="IPR052895">
    <property type="entry name" value="HetReg/Transcr_Mod"/>
</dbReference>
<reference evidence="2" key="2">
    <citation type="submission" date="2023-05" db="EMBL/GenBank/DDBJ databases">
        <authorList>
            <consortium name="Lawrence Berkeley National Laboratory"/>
            <person name="Steindorff A."/>
            <person name="Hensen N."/>
            <person name="Bonometti L."/>
            <person name="Westerberg I."/>
            <person name="Brannstrom I.O."/>
            <person name="Guillou S."/>
            <person name="Cros-Aarteil S."/>
            <person name="Calhoun S."/>
            <person name="Haridas S."/>
            <person name="Kuo A."/>
            <person name="Mondo S."/>
            <person name="Pangilinan J."/>
            <person name="Riley R."/>
            <person name="Labutti K."/>
            <person name="Andreopoulos B."/>
            <person name="Lipzen A."/>
            <person name="Chen C."/>
            <person name="Yanf M."/>
            <person name="Daum C."/>
            <person name="Ng V."/>
            <person name="Clum A."/>
            <person name="Ohm R."/>
            <person name="Martin F."/>
            <person name="Silar P."/>
            <person name="Natvig D."/>
            <person name="Lalanne C."/>
            <person name="Gautier V."/>
            <person name="Ament-Velasquez S.L."/>
            <person name="Kruys A."/>
            <person name="Hutchinson M.I."/>
            <person name="Powell A.J."/>
            <person name="Barry K."/>
            <person name="Miller A.N."/>
            <person name="Grigoriev I.V."/>
            <person name="Debuchy R."/>
            <person name="Gladieux P."/>
            <person name="Thoren M.H."/>
            <person name="Johannesson H."/>
        </authorList>
    </citation>
    <scope>NUCLEOTIDE SEQUENCE</scope>
    <source>
        <strain evidence="2">CBS 757.83</strain>
    </source>
</reference>
<name>A0AAN6Q394_9PEZI</name>
<dbReference type="Pfam" id="PF06985">
    <property type="entry name" value="HET"/>
    <property type="match status" value="1"/>
</dbReference>
<proteinExistence type="predicted"/>
<evidence type="ECO:0000259" key="1">
    <source>
        <dbReference type="Pfam" id="PF06985"/>
    </source>
</evidence>
<comment type="caution">
    <text evidence="2">The sequence shown here is derived from an EMBL/GenBank/DDBJ whole genome shotgun (WGS) entry which is preliminary data.</text>
</comment>
<reference evidence="2" key="1">
    <citation type="journal article" date="2023" name="Mol. Phylogenet. Evol.">
        <title>Genome-scale phylogeny and comparative genomics of the fungal order Sordariales.</title>
        <authorList>
            <person name="Hensen N."/>
            <person name="Bonometti L."/>
            <person name="Westerberg I."/>
            <person name="Brannstrom I.O."/>
            <person name="Guillou S."/>
            <person name="Cros-Aarteil S."/>
            <person name="Calhoun S."/>
            <person name="Haridas S."/>
            <person name="Kuo A."/>
            <person name="Mondo S."/>
            <person name="Pangilinan J."/>
            <person name="Riley R."/>
            <person name="LaButti K."/>
            <person name="Andreopoulos B."/>
            <person name="Lipzen A."/>
            <person name="Chen C."/>
            <person name="Yan M."/>
            <person name="Daum C."/>
            <person name="Ng V."/>
            <person name="Clum A."/>
            <person name="Steindorff A."/>
            <person name="Ohm R.A."/>
            <person name="Martin F."/>
            <person name="Silar P."/>
            <person name="Natvig D.O."/>
            <person name="Lalanne C."/>
            <person name="Gautier V."/>
            <person name="Ament-Velasquez S.L."/>
            <person name="Kruys A."/>
            <person name="Hutchinson M.I."/>
            <person name="Powell A.J."/>
            <person name="Barry K."/>
            <person name="Miller A.N."/>
            <person name="Grigoriev I.V."/>
            <person name="Debuchy R."/>
            <person name="Gladieux P."/>
            <person name="Hiltunen Thoren M."/>
            <person name="Johannesson H."/>
        </authorList>
    </citation>
    <scope>NUCLEOTIDE SEQUENCE</scope>
    <source>
        <strain evidence="2">CBS 757.83</strain>
    </source>
</reference>
<dbReference type="PANTHER" id="PTHR24148:SF64">
    <property type="entry name" value="HETEROKARYON INCOMPATIBILITY DOMAIN-CONTAINING PROTEIN"/>
    <property type="match status" value="1"/>
</dbReference>
<evidence type="ECO:0000313" key="3">
    <source>
        <dbReference type="Proteomes" id="UP001305647"/>
    </source>
</evidence>
<feature type="domain" description="Heterokaryon incompatibility" evidence="1">
    <location>
        <begin position="52"/>
        <end position="128"/>
    </location>
</feature>
<gene>
    <name evidence="2" type="ORF">N658DRAFT_428244</name>
</gene>
<evidence type="ECO:0000313" key="2">
    <source>
        <dbReference type="EMBL" id="KAK4100147.1"/>
    </source>
</evidence>
<dbReference type="AlphaFoldDB" id="A0AAN6Q394"/>
<dbReference type="InterPro" id="IPR010730">
    <property type="entry name" value="HET"/>
</dbReference>
<dbReference type="Proteomes" id="UP001305647">
    <property type="component" value="Unassembled WGS sequence"/>
</dbReference>
<sequence>MGSHSASVEFDFAYGRLSKDEVRLVKVRKNPNRQEKIEVRLITTEWPPPMAYEALSYVWGDPAIQSTILISEGDAALRPCSALDRLSYAGRDRVLWVDALCIDQNNVEEKVVQVANMGRIFQGVHSVCV</sequence>
<accession>A0AAN6Q394</accession>
<dbReference type="PANTHER" id="PTHR24148">
    <property type="entry name" value="ANKYRIN REPEAT DOMAIN-CONTAINING PROTEIN 39 HOMOLOG-RELATED"/>
    <property type="match status" value="1"/>
</dbReference>
<keyword evidence="3" id="KW-1185">Reference proteome</keyword>
<protein>
    <recommendedName>
        <fullName evidence="1">Heterokaryon incompatibility domain-containing protein</fullName>
    </recommendedName>
</protein>